<dbReference type="Proteomes" id="UP000076798">
    <property type="component" value="Unassembled WGS sequence"/>
</dbReference>
<reference evidence="1 2" key="1">
    <citation type="journal article" date="2016" name="Mol. Biol. Evol.">
        <title>Comparative Genomics of Early-Diverging Mushroom-Forming Fungi Provides Insights into the Origins of Lignocellulose Decay Capabilities.</title>
        <authorList>
            <person name="Nagy L.G."/>
            <person name="Riley R."/>
            <person name="Tritt A."/>
            <person name="Adam C."/>
            <person name="Daum C."/>
            <person name="Floudas D."/>
            <person name="Sun H."/>
            <person name="Yadav J.S."/>
            <person name="Pangilinan J."/>
            <person name="Larsson K.H."/>
            <person name="Matsuura K."/>
            <person name="Barry K."/>
            <person name="Labutti K."/>
            <person name="Kuo R."/>
            <person name="Ohm R.A."/>
            <person name="Bhattacharya S.S."/>
            <person name="Shirouzu T."/>
            <person name="Yoshinaga Y."/>
            <person name="Martin F.M."/>
            <person name="Grigoriev I.V."/>
            <person name="Hibbett D.S."/>
        </authorList>
    </citation>
    <scope>NUCLEOTIDE SEQUENCE [LARGE SCALE GENOMIC DNA]</scope>
    <source>
        <strain evidence="1 2">HHB10207 ss-3</strain>
    </source>
</reference>
<dbReference type="PANTHER" id="PTHR46579">
    <property type="entry name" value="F5/8 TYPE C DOMAIN-CONTAINING PROTEIN-RELATED"/>
    <property type="match status" value="1"/>
</dbReference>
<dbReference type="EMBL" id="KV428163">
    <property type="protein sequence ID" value="KZT34845.1"/>
    <property type="molecule type" value="Genomic_DNA"/>
</dbReference>
<evidence type="ECO:0000313" key="2">
    <source>
        <dbReference type="Proteomes" id="UP000076798"/>
    </source>
</evidence>
<organism evidence="1 2">
    <name type="scientific">Sistotremastrum suecicum HHB10207 ss-3</name>
    <dbReference type="NCBI Taxonomy" id="1314776"/>
    <lineage>
        <taxon>Eukaryota</taxon>
        <taxon>Fungi</taxon>
        <taxon>Dikarya</taxon>
        <taxon>Basidiomycota</taxon>
        <taxon>Agaricomycotina</taxon>
        <taxon>Agaricomycetes</taxon>
        <taxon>Sistotremastrales</taxon>
        <taxon>Sistotremastraceae</taxon>
        <taxon>Sistotremastrum</taxon>
    </lineage>
</organism>
<name>A0A166A0X5_9AGAM</name>
<dbReference type="OrthoDB" id="2404451at2759"/>
<keyword evidence="2" id="KW-1185">Reference proteome</keyword>
<proteinExistence type="predicted"/>
<dbReference type="PANTHER" id="PTHR46579:SF1">
    <property type="entry name" value="F5_8 TYPE C DOMAIN-CONTAINING PROTEIN"/>
    <property type="match status" value="1"/>
</dbReference>
<protein>
    <submittedName>
        <fullName evidence="1">Uncharacterized protein</fullName>
    </submittedName>
</protein>
<gene>
    <name evidence="1" type="ORF">SISSUDRAFT_991303</name>
</gene>
<accession>A0A166A0X5</accession>
<sequence length="310" mass="35212">MKTLAVGVPAYDAHDDCVFTLRAHAAYGMGDIPAVVKGFLCMKGPNAFCPCRDCFITGISMIAADDPGRTEDRRGNQTLYIPTQQPPQYPNALKFDPRNLPLRTHEQFIRQALAVDQAQTQAQSDELARQYGINGTPLFSTLHSLSFPDSFPADFMHLLENILKNMISFWTNNFKGLGQGNGNFIISEAAWKEIGESTTKSNASIPSSFGRSLPDIYEDRSYFTAEAYIIWFTMHAPILLRQRFGDEKYYRHLCQLVSLINLTMSFDLSEQDLKILEEGWIKWYEDYERYASLLCQLIVVLKHIQVLLSI</sequence>
<dbReference type="STRING" id="1314776.A0A166A0X5"/>
<evidence type="ECO:0000313" key="1">
    <source>
        <dbReference type="EMBL" id="KZT34845.1"/>
    </source>
</evidence>
<dbReference type="AlphaFoldDB" id="A0A166A0X5"/>